<dbReference type="InterPro" id="IPR032466">
    <property type="entry name" value="Metal_Hydrolase"/>
</dbReference>
<dbReference type="SUPFAM" id="SSF51556">
    <property type="entry name" value="Metallo-dependent hydrolases"/>
    <property type="match status" value="1"/>
</dbReference>
<reference evidence="3" key="1">
    <citation type="submission" date="2021-02" db="EMBL/GenBank/DDBJ databases">
        <title>Salinimicrobium sp. nov. isolated from seawater in Tongyeong, Republic of Korea.</title>
        <authorList>
            <person name="Lee S.-J."/>
        </authorList>
    </citation>
    <scope>NUCLEOTIDE SEQUENCE</scope>
    <source>
        <strain evidence="3">HN-2-9-2</strain>
    </source>
</reference>
<dbReference type="Gene3D" id="3.20.20.140">
    <property type="entry name" value="Metal-dependent hydrolases"/>
    <property type="match status" value="1"/>
</dbReference>
<dbReference type="InterPro" id="IPR006680">
    <property type="entry name" value="Amidohydro-rel"/>
</dbReference>
<dbReference type="InterPro" id="IPR051781">
    <property type="entry name" value="Metallo-dep_Hydrolase"/>
</dbReference>
<evidence type="ECO:0000259" key="2">
    <source>
        <dbReference type="Pfam" id="PF01979"/>
    </source>
</evidence>
<dbReference type="RefSeq" id="WP_265163051.1">
    <property type="nucleotide sequence ID" value="NZ_CP069620.1"/>
</dbReference>
<keyword evidence="4" id="KW-1185">Reference proteome</keyword>
<organism evidence="3 4">
    <name type="scientific">Salinimicrobium tongyeongense</name>
    <dbReference type="NCBI Taxonomy" id="2809707"/>
    <lineage>
        <taxon>Bacteria</taxon>
        <taxon>Pseudomonadati</taxon>
        <taxon>Bacteroidota</taxon>
        <taxon>Flavobacteriia</taxon>
        <taxon>Flavobacteriales</taxon>
        <taxon>Flavobacteriaceae</taxon>
        <taxon>Salinimicrobium</taxon>
    </lineage>
</organism>
<dbReference type="Pfam" id="PF01979">
    <property type="entry name" value="Amidohydro_1"/>
    <property type="match status" value="1"/>
</dbReference>
<gene>
    <name evidence="3" type="ORF">JRG66_12160</name>
</gene>
<protein>
    <submittedName>
        <fullName evidence="3">Amidohydrolase family protein</fullName>
    </submittedName>
</protein>
<evidence type="ECO:0000256" key="1">
    <source>
        <dbReference type="SAM" id="SignalP"/>
    </source>
</evidence>
<proteinExistence type="predicted"/>
<dbReference type="EMBL" id="CP069620">
    <property type="protein sequence ID" value="UZH54715.1"/>
    <property type="molecule type" value="Genomic_DNA"/>
</dbReference>
<feature type="domain" description="Amidohydrolase-related" evidence="2">
    <location>
        <begin position="347"/>
        <end position="412"/>
    </location>
</feature>
<evidence type="ECO:0000313" key="3">
    <source>
        <dbReference type="EMBL" id="UZH54715.1"/>
    </source>
</evidence>
<feature type="chain" id="PRO_5046329721" evidence="1">
    <location>
        <begin position="22"/>
        <end position="437"/>
    </location>
</feature>
<dbReference type="Proteomes" id="UP001163981">
    <property type="component" value="Chromosome"/>
</dbReference>
<dbReference type="PANTHER" id="PTHR43135">
    <property type="entry name" value="ALPHA-D-RIBOSE 1-METHYLPHOSPHONATE 5-TRIPHOSPHATE DIPHOSPHATASE"/>
    <property type="match status" value="1"/>
</dbReference>
<evidence type="ECO:0000313" key="4">
    <source>
        <dbReference type="Proteomes" id="UP001163981"/>
    </source>
</evidence>
<dbReference type="PANTHER" id="PTHR43135:SF3">
    <property type="entry name" value="ALPHA-D-RIBOSE 1-METHYLPHOSPHONATE 5-TRIPHOSPHATE DIPHOSPHATASE"/>
    <property type="match status" value="1"/>
</dbReference>
<accession>A0ABY6NP85</accession>
<name>A0ABY6NP85_9FLAO</name>
<sequence length="437" mass="48002">MKKLKKYILPVLLFFAGSVIAQQTPAPPQDRAISIIGATAHIGNGEVIENSVIIFENGKLTTVSDAASTNRQYPGKVIDAKGKHVYPGFIAPNSTLGLVEIDAVVQSDDEDELGELLPHVRSLIAYNAESQVVESMRPNGVLVGQITPRGGRISGTSSIVQFDAWNWEDAALKKDDGLHINWPNSVRRGRWWMGEDPGIKPNDSYAKDLQELSAFFNNAKAYLAGPQNKANLPFQAMKDVFSGNKKVYIHADSEKEIIDVLAFKKEHKLDNVVLVGAYDSFKVANQIKAANVPVLVGRVHKTPQMEDQDYDLPYKLAYLLNQEGILVGLETSGDMERMNSRNLPFYAGTVTGYGLSKADALKMITSNTAKILGIDDSLGTLEAGKDATLFISEGDALDMRTNKVSQAFIQGREISLESHQTALAKRYTEKYGQQEKK</sequence>
<keyword evidence="1" id="KW-0732">Signal</keyword>
<dbReference type="SUPFAM" id="SSF51338">
    <property type="entry name" value="Composite domain of metallo-dependent hydrolases"/>
    <property type="match status" value="1"/>
</dbReference>
<feature type="signal peptide" evidence="1">
    <location>
        <begin position="1"/>
        <end position="21"/>
    </location>
</feature>
<dbReference type="InterPro" id="IPR011059">
    <property type="entry name" value="Metal-dep_hydrolase_composite"/>
</dbReference>